<evidence type="ECO:0000256" key="2">
    <source>
        <dbReference type="ARBA" id="ARBA00022884"/>
    </source>
</evidence>
<keyword evidence="2" id="KW-0694">RNA-binding</keyword>
<dbReference type="AlphaFoldDB" id="A0A087HIB6"/>
<protein>
    <recommendedName>
        <fullName evidence="4">RNase III domain-containing protein</fullName>
    </recommendedName>
</protein>
<dbReference type="Pfam" id="PF14709">
    <property type="entry name" value="DND1_DSRM"/>
    <property type="match status" value="1"/>
</dbReference>
<evidence type="ECO:0000259" key="4">
    <source>
        <dbReference type="PROSITE" id="PS50142"/>
    </source>
</evidence>
<dbReference type="GO" id="GO:0005634">
    <property type="term" value="C:nucleus"/>
    <property type="evidence" value="ECO:0007669"/>
    <property type="project" value="TreeGrafter"/>
</dbReference>
<dbReference type="Proteomes" id="UP000029120">
    <property type="component" value="Chromosome 2"/>
</dbReference>
<dbReference type="EMBL" id="CM002870">
    <property type="protein sequence ID" value="KFK41868.1"/>
    <property type="molecule type" value="Genomic_DNA"/>
</dbReference>
<dbReference type="PANTHER" id="PTHR14950:SF49">
    <property type="entry name" value="RIBONUCLEASE 3-LIKE PROTEIN 2-RELATED"/>
    <property type="match status" value="1"/>
</dbReference>
<dbReference type="OMA" id="MSHVKSN"/>
<feature type="region of interest" description="Disordered" evidence="3">
    <location>
        <begin position="707"/>
        <end position="736"/>
    </location>
</feature>
<evidence type="ECO:0000313" key="5">
    <source>
        <dbReference type="EMBL" id="KFK41868.1"/>
    </source>
</evidence>
<dbReference type="GO" id="GO:0003723">
    <property type="term" value="F:RNA binding"/>
    <property type="evidence" value="ECO:0007669"/>
    <property type="project" value="UniProtKB-KW"/>
</dbReference>
<dbReference type="PROSITE" id="PS50142">
    <property type="entry name" value="RNASE_3_2"/>
    <property type="match status" value="2"/>
</dbReference>
<dbReference type="InterPro" id="IPR036389">
    <property type="entry name" value="RNase_III_sf"/>
</dbReference>
<dbReference type="SUPFAM" id="SSF69065">
    <property type="entry name" value="RNase III domain-like"/>
    <property type="match status" value="2"/>
</dbReference>
<evidence type="ECO:0000313" key="6">
    <source>
        <dbReference type="Proteomes" id="UP000029120"/>
    </source>
</evidence>
<dbReference type="PANTHER" id="PTHR14950">
    <property type="entry name" value="DICER-RELATED"/>
    <property type="match status" value="1"/>
</dbReference>
<dbReference type="GO" id="GO:0005737">
    <property type="term" value="C:cytoplasm"/>
    <property type="evidence" value="ECO:0007669"/>
    <property type="project" value="TreeGrafter"/>
</dbReference>
<dbReference type="InterPro" id="IPR000999">
    <property type="entry name" value="RNase_III_dom"/>
</dbReference>
<organism evidence="5 6">
    <name type="scientific">Arabis alpina</name>
    <name type="common">Alpine rock-cress</name>
    <dbReference type="NCBI Taxonomy" id="50452"/>
    <lineage>
        <taxon>Eukaryota</taxon>
        <taxon>Viridiplantae</taxon>
        <taxon>Streptophyta</taxon>
        <taxon>Embryophyta</taxon>
        <taxon>Tracheophyta</taxon>
        <taxon>Spermatophyta</taxon>
        <taxon>Magnoliopsida</taxon>
        <taxon>eudicotyledons</taxon>
        <taxon>Gunneridae</taxon>
        <taxon>Pentapetalae</taxon>
        <taxon>rosids</taxon>
        <taxon>malvids</taxon>
        <taxon>Brassicales</taxon>
        <taxon>Brassicaceae</taxon>
        <taxon>Arabideae</taxon>
        <taxon>Arabis</taxon>
    </lineage>
</organism>
<dbReference type="SUPFAM" id="SSF54768">
    <property type="entry name" value="dsRNA-binding domain-like"/>
    <property type="match status" value="2"/>
</dbReference>
<keyword evidence="6" id="KW-1185">Reference proteome</keyword>
<keyword evidence="1" id="KW-0378">Hydrolase</keyword>
<dbReference type="InterPro" id="IPR014720">
    <property type="entry name" value="dsRBD_dom"/>
</dbReference>
<dbReference type="SMART" id="SM00535">
    <property type="entry name" value="RIBOc"/>
    <property type="match status" value="2"/>
</dbReference>
<reference evidence="6" key="1">
    <citation type="journal article" date="2015" name="Nat. Plants">
        <title>Genome expansion of Arabis alpina linked with retrotransposition and reduced symmetric DNA methylation.</title>
        <authorList>
            <person name="Willing E.M."/>
            <person name="Rawat V."/>
            <person name="Mandakova T."/>
            <person name="Maumus F."/>
            <person name="James G.V."/>
            <person name="Nordstroem K.J."/>
            <person name="Becker C."/>
            <person name="Warthmann N."/>
            <person name="Chica C."/>
            <person name="Szarzynska B."/>
            <person name="Zytnicki M."/>
            <person name="Albani M.C."/>
            <person name="Kiefer C."/>
            <person name="Bergonzi S."/>
            <person name="Castaings L."/>
            <person name="Mateos J.L."/>
            <person name="Berns M.C."/>
            <person name="Bujdoso N."/>
            <person name="Piofczyk T."/>
            <person name="de Lorenzo L."/>
            <person name="Barrero-Sicilia C."/>
            <person name="Mateos I."/>
            <person name="Piednoel M."/>
            <person name="Hagmann J."/>
            <person name="Chen-Min-Tao R."/>
            <person name="Iglesias-Fernandez R."/>
            <person name="Schuster S.C."/>
            <person name="Alonso-Blanco C."/>
            <person name="Roudier F."/>
            <person name="Carbonero P."/>
            <person name="Paz-Ares J."/>
            <person name="Davis S.J."/>
            <person name="Pecinka A."/>
            <person name="Quesneville H."/>
            <person name="Colot V."/>
            <person name="Lysak M.A."/>
            <person name="Weigel D."/>
            <person name="Coupland G."/>
            <person name="Schneeberger K."/>
        </authorList>
    </citation>
    <scope>NUCLEOTIDE SEQUENCE [LARGE SCALE GENOMIC DNA]</scope>
    <source>
        <strain evidence="6">cv. Pajares</strain>
    </source>
</reference>
<dbReference type="SMART" id="SM00358">
    <property type="entry name" value="DSRM"/>
    <property type="match status" value="2"/>
</dbReference>
<dbReference type="GO" id="GO:0030422">
    <property type="term" value="P:siRNA processing"/>
    <property type="evidence" value="ECO:0007669"/>
    <property type="project" value="TreeGrafter"/>
</dbReference>
<evidence type="ECO:0000256" key="1">
    <source>
        <dbReference type="ARBA" id="ARBA00022801"/>
    </source>
</evidence>
<feature type="domain" description="RNase III" evidence="4">
    <location>
        <begin position="27"/>
        <end position="172"/>
    </location>
</feature>
<name>A0A087HIB6_ARAAL</name>
<dbReference type="Gene3D" id="3.30.160.20">
    <property type="match status" value="1"/>
</dbReference>
<feature type="domain" description="RNase III" evidence="4">
    <location>
        <begin position="338"/>
        <end position="476"/>
    </location>
</feature>
<dbReference type="Pfam" id="PF00636">
    <property type="entry name" value="Ribonuclease_3"/>
    <property type="match status" value="2"/>
</dbReference>
<feature type="compositionally biased region" description="Basic and acidic residues" evidence="3">
    <location>
        <begin position="713"/>
        <end position="736"/>
    </location>
</feature>
<accession>A0A087HIB6</accession>
<dbReference type="Gramene" id="KFK41868">
    <property type="protein sequence ID" value="KFK41868"/>
    <property type="gene ID" value="AALP_AA2G181500"/>
</dbReference>
<proteinExistence type="predicted"/>
<evidence type="ECO:0000256" key="3">
    <source>
        <dbReference type="SAM" id="MobiDB-lite"/>
    </source>
</evidence>
<dbReference type="eggNOG" id="KOG0701">
    <property type="taxonomic scope" value="Eukaryota"/>
</dbReference>
<gene>
    <name evidence="5" type="ordered locus">AALP_Aa2g181500</name>
</gene>
<dbReference type="CDD" id="cd00593">
    <property type="entry name" value="RIBOc"/>
    <property type="match status" value="2"/>
</dbReference>
<dbReference type="GO" id="GO:0004525">
    <property type="term" value="F:ribonuclease III activity"/>
    <property type="evidence" value="ECO:0007669"/>
    <property type="project" value="InterPro"/>
</dbReference>
<dbReference type="OrthoDB" id="416741at2759"/>
<sequence length="736" mass="84375">MDSVETNLQVQEEVLEEEKNLKMTDHVEAVEKILNYSFKKKNLLKAALKQDDNQTGPSFKRLEYLGDSVLTVAIINYLLLTFPDLTDYELSKLHLVNTSNEKFARVAIKRGLLPLIIDDPRNDQLLKDKTKLFVEAVSKEDDLVWCKGAVEAPKALANFVESIAGAVYIDLDFDLTRLWEIFKGLLEPLFMLDDFTQRYPMLRSMSKTQPFMLKEPLVFKCCSVSETYKLIASGRDKTVSHAKIAATKDASECRPVEEIIEEEHRKVEEKKNLKLQESLVEKKDLQMQESLEEKQDMQMLESLGEKKDMQMHESLEEKKDMQMQESLEEKKNLQMDSLEAVEKILNYSFSNKSLLKEAITNESGMKSRLANHGQTAVALAFIKYLYIAYPNLSASGLEQLGSANKSKDKFARVAIKHGLHKFLILLHPHFDEKVKLFSEAVSKEDRPVPYGGLVEAPKFLSNLINSVAGAVYVDVNFHVPRLWEICKDLFEPLYTVDDLCWESKPVLTLINLCDKHGKQIDFKCRQDPWNKYICELYLDDEIIACGRSRLGHKAKHVAAMAALVKLSEKMPIAKVEETVIENTEIEDADAKVKLIEICRKRKWPEPIYSFVSGDAVKGFVYSAEIETPTEEGTLFIKGDRKRRKKFAQSNSASLMIRALEFSLKDEKVDKLSLDVENEVDKGSLDLEKGHKKVEVYHMQTRSCTRKLQLQENFRGEEESENARKIREEEESAMQEK</sequence>
<dbReference type="Gene3D" id="1.10.1520.10">
    <property type="entry name" value="Ribonuclease III domain"/>
    <property type="match status" value="2"/>
</dbReference>